<dbReference type="EMBL" id="JRES01000577">
    <property type="protein sequence ID" value="KNC30070.1"/>
    <property type="molecule type" value="Genomic_DNA"/>
</dbReference>
<feature type="non-terminal residue" evidence="3">
    <location>
        <position position="147"/>
    </location>
</feature>
<name>A0A0L0CCU4_LUCCU</name>
<dbReference type="InterPro" id="IPR002350">
    <property type="entry name" value="Kazal_dom"/>
</dbReference>
<dbReference type="Proteomes" id="UP000037069">
    <property type="component" value="Unassembled WGS sequence"/>
</dbReference>
<dbReference type="OrthoDB" id="126772at2759"/>
<dbReference type="PROSITE" id="PS51465">
    <property type="entry name" value="KAZAL_2"/>
    <property type="match status" value="1"/>
</dbReference>
<dbReference type="AlphaFoldDB" id="A0A0L0CCU4"/>
<comment type="caution">
    <text evidence="3">The sequence shown here is derived from an EMBL/GenBank/DDBJ whole genome shotgun (WGS) entry which is preliminary data.</text>
</comment>
<feature type="chain" id="PRO_5005536092" description="Kazal-like domain-containing protein" evidence="1">
    <location>
        <begin position="22"/>
        <end position="147"/>
    </location>
</feature>
<accession>A0A0L0CCU4</accession>
<sequence>MKFLFAIIAAVFLICASGVQAQQCPVACPALFRPTCAFNGRCHKQFTNDCLMNYENCSKKENFQIVELAKCSQKALFFICAVQAQRGFPGNRRGPGAVQGGGGGGPKSDCPTFCPLNYQPTCGFNGRCYKEFSNTCALNAAACLGEG</sequence>
<reference evidence="3 4" key="1">
    <citation type="journal article" date="2015" name="Nat. Commun.">
        <title>Lucilia cuprina genome unlocks parasitic fly biology to underpin future interventions.</title>
        <authorList>
            <person name="Anstead C.A."/>
            <person name="Korhonen P.K."/>
            <person name="Young N.D."/>
            <person name="Hall R.S."/>
            <person name="Jex A.R."/>
            <person name="Murali S.C."/>
            <person name="Hughes D.S."/>
            <person name="Lee S.F."/>
            <person name="Perry T."/>
            <person name="Stroehlein A.J."/>
            <person name="Ansell B.R."/>
            <person name="Breugelmans B."/>
            <person name="Hofmann A."/>
            <person name="Qu J."/>
            <person name="Dugan S."/>
            <person name="Lee S.L."/>
            <person name="Chao H."/>
            <person name="Dinh H."/>
            <person name="Han Y."/>
            <person name="Doddapaneni H.V."/>
            <person name="Worley K.C."/>
            <person name="Muzny D.M."/>
            <person name="Ioannidis P."/>
            <person name="Waterhouse R.M."/>
            <person name="Zdobnov E.M."/>
            <person name="James P.J."/>
            <person name="Bagnall N.H."/>
            <person name="Kotze A.C."/>
            <person name="Gibbs R.A."/>
            <person name="Richards S."/>
            <person name="Batterham P."/>
            <person name="Gasser R.B."/>
        </authorList>
    </citation>
    <scope>NUCLEOTIDE SEQUENCE [LARGE SCALE GENOMIC DNA]</scope>
    <source>
        <strain evidence="3 4">LS</strain>
        <tissue evidence="3">Full body</tissue>
    </source>
</reference>
<dbReference type="OMA" id="INAECRE"/>
<keyword evidence="4" id="KW-1185">Reference proteome</keyword>
<evidence type="ECO:0000313" key="3">
    <source>
        <dbReference type="EMBL" id="KNC30070.1"/>
    </source>
</evidence>
<dbReference type="SUPFAM" id="SSF100895">
    <property type="entry name" value="Kazal-type serine protease inhibitors"/>
    <property type="match status" value="2"/>
</dbReference>
<dbReference type="Pfam" id="PF07648">
    <property type="entry name" value="Kazal_2"/>
    <property type="match status" value="2"/>
</dbReference>
<dbReference type="Gene3D" id="3.30.60.30">
    <property type="match status" value="2"/>
</dbReference>
<keyword evidence="1" id="KW-0732">Signal</keyword>
<organism evidence="3 4">
    <name type="scientific">Lucilia cuprina</name>
    <name type="common">Green bottle fly</name>
    <name type="synonym">Australian sheep blowfly</name>
    <dbReference type="NCBI Taxonomy" id="7375"/>
    <lineage>
        <taxon>Eukaryota</taxon>
        <taxon>Metazoa</taxon>
        <taxon>Ecdysozoa</taxon>
        <taxon>Arthropoda</taxon>
        <taxon>Hexapoda</taxon>
        <taxon>Insecta</taxon>
        <taxon>Pterygota</taxon>
        <taxon>Neoptera</taxon>
        <taxon>Endopterygota</taxon>
        <taxon>Diptera</taxon>
        <taxon>Brachycera</taxon>
        <taxon>Muscomorpha</taxon>
        <taxon>Oestroidea</taxon>
        <taxon>Calliphoridae</taxon>
        <taxon>Luciliinae</taxon>
        <taxon>Lucilia</taxon>
    </lineage>
</organism>
<proteinExistence type="predicted"/>
<evidence type="ECO:0000313" key="4">
    <source>
        <dbReference type="Proteomes" id="UP000037069"/>
    </source>
</evidence>
<feature type="signal peptide" evidence="1">
    <location>
        <begin position="1"/>
        <end position="21"/>
    </location>
</feature>
<gene>
    <name evidence="3" type="ORF">FF38_09514</name>
</gene>
<evidence type="ECO:0000259" key="2">
    <source>
        <dbReference type="PROSITE" id="PS51465"/>
    </source>
</evidence>
<protein>
    <recommendedName>
        <fullName evidence="2">Kazal-like domain-containing protein</fullName>
    </recommendedName>
</protein>
<dbReference type="InterPro" id="IPR036058">
    <property type="entry name" value="Kazal_dom_sf"/>
</dbReference>
<feature type="domain" description="Kazal-like" evidence="2">
    <location>
        <begin position="104"/>
        <end position="147"/>
    </location>
</feature>
<evidence type="ECO:0000256" key="1">
    <source>
        <dbReference type="SAM" id="SignalP"/>
    </source>
</evidence>